<evidence type="ECO:0000313" key="2">
    <source>
        <dbReference type="EMBL" id="CAD8871756.1"/>
    </source>
</evidence>
<sequence length="249" mass="27394">MERSEDTMQSFSVEGDASRNHCLATICLSCCCLGHTDYNFGERGDTVDLKNDPRLCGENVISKLFSTISIVVISSTLLASLAFSAVPSLEDYDSESEALGWELLNVSVIYSMTFVVLLNLFCVIVLAQQMYLLTRVMTYGVGGNGPDMALILYKDPTFATLRHAGTSAFFVSIPLFVVAALLMVYEQVANYGAHAIVAAFVALLIVVFFGALLLVCQWQERIFYHRCAVMTDMHKPLRTMYASEGSEVA</sequence>
<keyword evidence="1" id="KW-0472">Membrane</keyword>
<dbReference type="AlphaFoldDB" id="A0A7S1B1J1"/>
<organism evidence="2">
    <name type="scientific">Noctiluca scintillans</name>
    <name type="common">Sea sparkle</name>
    <name type="synonym">Red tide dinoflagellate</name>
    <dbReference type="NCBI Taxonomy" id="2966"/>
    <lineage>
        <taxon>Eukaryota</taxon>
        <taxon>Sar</taxon>
        <taxon>Alveolata</taxon>
        <taxon>Dinophyceae</taxon>
        <taxon>Noctilucales</taxon>
        <taxon>Noctilucaceae</taxon>
        <taxon>Noctiluca</taxon>
    </lineage>
</organism>
<feature type="transmembrane region" description="Helical" evidence="1">
    <location>
        <begin position="64"/>
        <end position="86"/>
    </location>
</feature>
<evidence type="ECO:0000256" key="1">
    <source>
        <dbReference type="SAM" id="Phobius"/>
    </source>
</evidence>
<keyword evidence="1" id="KW-1133">Transmembrane helix</keyword>
<accession>A0A7S1B1J1</accession>
<reference evidence="2" key="1">
    <citation type="submission" date="2021-01" db="EMBL/GenBank/DDBJ databases">
        <authorList>
            <person name="Corre E."/>
            <person name="Pelletier E."/>
            <person name="Niang G."/>
            <person name="Scheremetjew M."/>
            <person name="Finn R."/>
            <person name="Kale V."/>
            <person name="Holt S."/>
            <person name="Cochrane G."/>
            <person name="Meng A."/>
            <person name="Brown T."/>
            <person name="Cohen L."/>
        </authorList>
    </citation>
    <scope>NUCLEOTIDE SEQUENCE</scope>
</reference>
<proteinExistence type="predicted"/>
<feature type="transmembrane region" description="Helical" evidence="1">
    <location>
        <begin position="191"/>
        <end position="216"/>
    </location>
</feature>
<keyword evidence="1" id="KW-0812">Transmembrane</keyword>
<gene>
    <name evidence="2" type="ORF">NSCI0253_LOCUS46113</name>
</gene>
<name>A0A7S1B1J1_NOCSC</name>
<feature type="transmembrane region" description="Helical" evidence="1">
    <location>
        <begin position="164"/>
        <end position="185"/>
    </location>
</feature>
<feature type="transmembrane region" description="Helical" evidence="1">
    <location>
        <begin position="106"/>
        <end position="127"/>
    </location>
</feature>
<dbReference type="EMBL" id="HBFQ01064974">
    <property type="protein sequence ID" value="CAD8871756.1"/>
    <property type="molecule type" value="Transcribed_RNA"/>
</dbReference>
<protein>
    <submittedName>
        <fullName evidence="2">Uncharacterized protein</fullName>
    </submittedName>
</protein>